<feature type="region of interest" description="Disordered" evidence="1">
    <location>
        <begin position="31"/>
        <end position="66"/>
    </location>
</feature>
<evidence type="ECO:0000313" key="3">
    <source>
        <dbReference type="Proteomes" id="UP000000763"/>
    </source>
</evidence>
<organism evidence="2 3">
    <name type="scientific">Oryza sativa subsp. japonica</name>
    <name type="common">Rice</name>
    <dbReference type="NCBI Taxonomy" id="39947"/>
    <lineage>
        <taxon>Eukaryota</taxon>
        <taxon>Viridiplantae</taxon>
        <taxon>Streptophyta</taxon>
        <taxon>Embryophyta</taxon>
        <taxon>Tracheophyta</taxon>
        <taxon>Spermatophyta</taxon>
        <taxon>Magnoliopsida</taxon>
        <taxon>Liliopsida</taxon>
        <taxon>Poales</taxon>
        <taxon>Poaceae</taxon>
        <taxon>BOP clade</taxon>
        <taxon>Oryzoideae</taxon>
        <taxon>Oryzeae</taxon>
        <taxon>Oryzinae</taxon>
        <taxon>Oryza</taxon>
        <taxon>Oryza sativa</taxon>
    </lineage>
</organism>
<proteinExistence type="predicted"/>
<dbReference type="AlphaFoldDB" id="Q6Z739"/>
<dbReference type="Proteomes" id="UP000000763">
    <property type="component" value="Chromosome 2"/>
</dbReference>
<accession>Q6Z739</accession>
<feature type="region of interest" description="Disordered" evidence="1">
    <location>
        <begin position="101"/>
        <end position="127"/>
    </location>
</feature>
<evidence type="ECO:0000313" key="2">
    <source>
        <dbReference type="EMBL" id="BAD15906.1"/>
    </source>
</evidence>
<gene>
    <name evidence="2" type="primary">P0487D09.29</name>
</gene>
<reference evidence="3" key="2">
    <citation type="journal article" date="2008" name="Nucleic Acids Res.">
        <title>The rice annotation project database (RAP-DB): 2008 update.</title>
        <authorList>
            <consortium name="The rice annotation project (RAP)"/>
        </authorList>
    </citation>
    <scope>GENOME REANNOTATION</scope>
    <source>
        <strain evidence="3">cv. Nipponbare</strain>
    </source>
</reference>
<sequence>MALSPSFPRLRNKFTLGPSICRPFRFSSLTAKPGELRRRRRAWSAPPPDRSAAGPREGEQRGGALKDAIDVATRVAAADHPDALRAHRDSITERLYTALILPPPLHKPPTPRSPLPPLSSSSLLSRR</sequence>
<reference evidence="3" key="1">
    <citation type="journal article" date="2005" name="Nature">
        <title>The map-based sequence of the rice genome.</title>
        <authorList>
            <consortium name="International rice genome sequencing project (IRGSP)"/>
            <person name="Matsumoto T."/>
            <person name="Wu J."/>
            <person name="Kanamori H."/>
            <person name="Katayose Y."/>
            <person name="Fujisawa M."/>
            <person name="Namiki N."/>
            <person name="Mizuno H."/>
            <person name="Yamamoto K."/>
            <person name="Antonio B.A."/>
            <person name="Baba T."/>
            <person name="Sakata K."/>
            <person name="Nagamura Y."/>
            <person name="Aoki H."/>
            <person name="Arikawa K."/>
            <person name="Arita K."/>
            <person name="Bito T."/>
            <person name="Chiden Y."/>
            <person name="Fujitsuka N."/>
            <person name="Fukunaka R."/>
            <person name="Hamada M."/>
            <person name="Harada C."/>
            <person name="Hayashi A."/>
            <person name="Hijishita S."/>
            <person name="Honda M."/>
            <person name="Hosokawa S."/>
            <person name="Ichikawa Y."/>
            <person name="Idonuma A."/>
            <person name="Iijima M."/>
            <person name="Ikeda M."/>
            <person name="Ikeno M."/>
            <person name="Ito K."/>
            <person name="Ito S."/>
            <person name="Ito T."/>
            <person name="Ito Y."/>
            <person name="Ito Y."/>
            <person name="Iwabuchi A."/>
            <person name="Kamiya K."/>
            <person name="Karasawa W."/>
            <person name="Kurita K."/>
            <person name="Katagiri S."/>
            <person name="Kikuta A."/>
            <person name="Kobayashi H."/>
            <person name="Kobayashi N."/>
            <person name="Machita K."/>
            <person name="Maehara T."/>
            <person name="Masukawa M."/>
            <person name="Mizubayashi T."/>
            <person name="Mukai Y."/>
            <person name="Nagasaki H."/>
            <person name="Nagata Y."/>
            <person name="Naito S."/>
            <person name="Nakashima M."/>
            <person name="Nakama Y."/>
            <person name="Nakamichi Y."/>
            <person name="Nakamura M."/>
            <person name="Meguro A."/>
            <person name="Negishi M."/>
            <person name="Ohta I."/>
            <person name="Ohta T."/>
            <person name="Okamoto M."/>
            <person name="Ono N."/>
            <person name="Saji S."/>
            <person name="Sakaguchi M."/>
            <person name="Sakai K."/>
            <person name="Shibata M."/>
            <person name="Shimokawa T."/>
            <person name="Song J."/>
            <person name="Takazaki Y."/>
            <person name="Terasawa K."/>
            <person name="Tsugane M."/>
            <person name="Tsuji K."/>
            <person name="Ueda S."/>
            <person name="Waki K."/>
            <person name="Yamagata H."/>
            <person name="Yamamoto M."/>
            <person name="Yamamoto S."/>
            <person name="Yamane H."/>
            <person name="Yoshiki S."/>
            <person name="Yoshihara R."/>
            <person name="Yukawa K."/>
            <person name="Zhong H."/>
            <person name="Yano M."/>
            <person name="Yuan Q."/>
            <person name="Ouyang S."/>
            <person name="Liu J."/>
            <person name="Jones K.M."/>
            <person name="Gansberger K."/>
            <person name="Moffat K."/>
            <person name="Hill J."/>
            <person name="Bera J."/>
            <person name="Fadrosh D."/>
            <person name="Jin S."/>
            <person name="Johri S."/>
            <person name="Kim M."/>
            <person name="Overton L."/>
            <person name="Reardon M."/>
            <person name="Tsitrin T."/>
            <person name="Vuong H."/>
            <person name="Weaver B."/>
            <person name="Ciecko A."/>
            <person name="Tallon L."/>
            <person name="Jackson J."/>
            <person name="Pai G."/>
            <person name="Aken S.V."/>
            <person name="Utterback T."/>
            <person name="Reidmuller S."/>
            <person name="Feldblyum T."/>
            <person name="Hsiao J."/>
            <person name="Zismann V."/>
            <person name="Iobst S."/>
            <person name="de Vazeille A.R."/>
            <person name="Buell C.R."/>
            <person name="Ying K."/>
            <person name="Li Y."/>
            <person name="Lu T."/>
            <person name="Huang Y."/>
            <person name="Zhao Q."/>
            <person name="Feng Q."/>
            <person name="Zhang L."/>
            <person name="Zhu J."/>
            <person name="Weng Q."/>
            <person name="Mu J."/>
            <person name="Lu Y."/>
            <person name="Fan D."/>
            <person name="Liu Y."/>
            <person name="Guan J."/>
            <person name="Zhang Y."/>
            <person name="Yu S."/>
            <person name="Liu X."/>
            <person name="Zhang Y."/>
            <person name="Hong G."/>
            <person name="Han B."/>
            <person name="Choisne N."/>
            <person name="Demange N."/>
            <person name="Orjeda G."/>
            <person name="Samain S."/>
            <person name="Cattolico L."/>
            <person name="Pelletier E."/>
            <person name="Couloux A."/>
            <person name="Segurens B."/>
            <person name="Wincker P."/>
            <person name="D'Hont A."/>
            <person name="Scarpelli C."/>
            <person name="Weissenbach J."/>
            <person name="Salanoubat M."/>
            <person name="Quetier F."/>
            <person name="Yu Y."/>
            <person name="Kim H.R."/>
            <person name="Rambo T."/>
            <person name="Currie J."/>
            <person name="Collura K."/>
            <person name="Luo M."/>
            <person name="Yang T."/>
            <person name="Ammiraju J.S.S."/>
            <person name="Engler F."/>
            <person name="Soderlund C."/>
            <person name="Wing R.A."/>
            <person name="Palmer L.E."/>
            <person name="de la Bastide M."/>
            <person name="Spiegel L."/>
            <person name="Nascimento L."/>
            <person name="Zutavern T."/>
            <person name="O'Shaughnessy A."/>
            <person name="Dike S."/>
            <person name="Dedhia N."/>
            <person name="Preston R."/>
            <person name="Balija V."/>
            <person name="McCombie W.R."/>
            <person name="Chow T."/>
            <person name="Chen H."/>
            <person name="Chung M."/>
            <person name="Chen C."/>
            <person name="Shaw J."/>
            <person name="Wu H."/>
            <person name="Hsiao K."/>
            <person name="Chao Y."/>
            <person name="Chu M."/>
            <person name="Cheng C."/>
            <person name="Hour A."/>
            <person name="Lee P."/>
            <person name="Lin S."/>
            <person name="Lin Y."/>
            <person name="Liou J."/>
            <person name="Liu S."/>
            <person name="Hsing Y."/>
            <person name="Raghuvanshi S."/>
            <person name="Mohanty A."/>
            <person name="Bharti A.K."/>
            <person name="Gaur A."/>
            <person name="Gupta V."/>
            <person name="Kumar D."/>
            <person name="Ravi V."/>
            <person name="Vij S."/>
            <person name="Kapur A."/>
            <person name="Khurana P."/>
            <person name="Khurana P."/>
            <person name="Khurana J.P."/>
            <person name="Tyagi A.K."/>
            <person name="Gaikwad K."/>
            <person name="Singh A."/>
            <person name="Dalal V."/>
            <person name="Srivastava S."/>
            <person name="Dixit A."/>
            <person name="Pal A.K."/>
            <person name="Ghazi I.A."/>
            <person name="Yadav M."/>
            <person name="Pandit A."/>
            <person name="Bhargava A."/>
            <person name="Sureshbabu K."/>
            <person name="Batra K."/>
            <person name="Sharma T.R."/>
            <person name="Mohapatra T."/>
            <person name="Singh N.K."/>
            <person name="Messing J."/>
            <person name="Nelson A.B."/>
            <person name="Fuks G."/>
            <person name="Kavchok S."/>
            <person name="Keizer G."/>
            <person name="Linton E."/>
            <person name="Llaca V."/>
            <person name="Song R."/>
            <person name="Tanyolac B."/>
            <person name="Young S."/>
            <person name="Ho-Il K."/>
            <person name="Hahn J.H."/>
            <person name="Sangsakoo G."/>
            <person name="Vanavichit A."/>
            <person name="de Mattos Luiz.A.T."/>
            <person name="Zimmer P.D."/>
            <person name="Malone G."/>
            <person name="Dellagostin O."/>
            <person name="de Oliveira A.C."/>
            <person name="Bevan M."/>
            <person name="Bancroft I."/>
            <person name="Minx P."/>
            <person name="Cordum H."/>
            <person name="Wilson R."/>
            <person name="Cheng Z."/>
            <person name="Jin W."/>
            <person name="Jiang J."/>
            <person name="Leong S.A."/>
            <person name="Iwama H."/>
            <person name="Gojobori T."/>
            <person name="Itoh T."/>
            <person name="Niimura Y."/>
            <person name="Fujii Y."/>
            <person name="Habara T."/>
            <person name="Sakai H."/>
            <person name="Sato Y."/>
            <person name="Wilson G."/>
            <person name="Kumar K."/>
            <person name="McCouch S."/>
            <person name="Juretic N."/>
            <person name="Hoen D."/>
            <person name="Wright S."/>
            <person name="Bruskiewich R."/>
            <person name="Bureau T."/>
            <person name="Miyao A."/>
            <person name="Hirochika H."/>
            <person name="Nishikawa T."/>
            <person name="Kadowaki K."/>
            <person name="Sugiura M."/>
            <person name="Burr B."/>
            <person name="Sasaki T."/>
        </authorList>
    </citation>
    <scope>NUCLEOTIDE SEQUENCE [LARGE SCALE GENOMIC DNA]</scope>
    <source>
        <strain evidence="3">cv. Nipponbare</strain>
    </source>
</reference>
<feature type="compositionally biased region" description="Low complexity" evidence="1">
    <location>
        <begin position="118"/>
        <end position="127"/>
    </location>
</feature>
<name>Q6Z739_ORYSJ</name>
<feature type="compositionally biased region" description="Pro residues" evidence="1">
    <location>
        <begin position="101"/>
        <end position="117"/>
    </location>
</feature>
<evidence type="ECO:0000256" key="1">
    <source>
        <dbReference type="SAM" id="MobiDB-lite"/>
    </source>
</evidence>
<dbReference type="EMBL" id="AP004880">
    <property type="protein sequence ID" value="BAD15906.1"/>
    <property type="molecule type" value="Genomic_DNA"/>
</dbReference>
<protein>
    <submittedName>
        <fullName evidence="2">Uncharacterized protein</fullName>
    </submittedName>
</protein>